<accession>A0ABD5UM17</accession>
<dbReference type="PANTHER" id="PTHR43491">
    <property type="entry name" value="UDP-N-ACETYL-D-MANNOSAMINE DEHYDROGENASE"/>
    <property type="match status" value="1"/>
</dbReference>
<evidence type="ECO:0000256" key="4">
    <source>
        <dbReference type="ARBA" id="ARBA00023002"/>
    </source>
</evidence>
<keyword evidence="4" id="KW-0560">Oxidoreductase</keyword>
<dbReference type="NCBIfam" id="TIGR03026">
    <property type="entry name" value="NDP-sugDHase"/>
    <property type="match status" value="1"/>
</dbReference>
<protein>
    <recommendedName>
        <fullName evidence="3">UDP-N-acetyl-D-mannosamine dehydrogenase</fullName>
        <ecNumber evidence="2">1.1.1.336</ecNumber>
    </recommendedName>
    <alternativeName>
        <fullName evidence="6">UDP-ManNAc 6-dehydrogenase</fullName>
    </alternativeName>
</protein>
<evidence type="ECO:0000256" key="2">
    <source>
        <dbReference type="ARBA" id="ARBA00012935"/>
    </source>
</evidence>
<dbReference type="SUPFAM" id="SSF48179">
    <property type="entry name" value="6-phosphogluconate dehydrogenase C-terminal domain-like"/>
    <property type="match status" value="1"/>
</dbReference>
<dbReference type="Pfam" id="PF03721">
    <property type="entry name" value="UDPG_MGDP_dh_N"/>
    <property type="match status" value="1"/>
</dbReference>
<evidence type="ECO:0000256" key="6">
    <source>
        <dbReference type="ARBA" id="ARBA00030172"/>
    </source>
</evidence>
<dbReference type="InterPro" id="IPR028359">
    <property type="entry name" value="UDP_ManNAc/GlcNAc_DH"/>
</dbReference>
<dbReference type="SMART" id="SM00984">
    <property type="entry name" value="UDPG_MGDP_dh_C"/>
    <property type="match status" value="1"/>
</dbReference>
<dbReference type="InterPro" id="IPR008927">
    <property type="entry name" value="6-PGluconate_DH-like_C_sf"/>
</dbReference>
<dbReference type="InterPro" id="IPR036220">
    <property type="entry name" value="UDP-Glc/GDP-Man_DH_C_sf"/>
</dbReference>
<dbReference type="PIRSF" id="PIRSF000124">
    <property type="entry name" value="UDPglc_GDPman_dh"/>
    <property type="match status" value="1"/>
</dbReference>
<evidence type="ECO:0000256" key="7">
    <source>
        <dbReference type="ARBA" id="ARBA00049130"/>
    </source>
</evidence>
<dbReference type="Gene3D" id="3.40.50.720">
    <property type="entry name" value="NAD(P)-binding Rossmann-like Domain"/>
    <property type="match status" value="2"/>
</dbReference>
<dbReference type="PANTHER" id="PTHR43491:SF2">
    <property type="entry name" value="UDP-N-ACETYL-D-MANNOSAMINE DEHYDROGENASE"/>
    <property type="match status" value="1"/>
</dbReference>
<keyword evidence="5" id="KW-0520">NAD</keyword>
<proteinExistence type="inferred from homology"/>
<comment type="caution">
    <text evidence="10">The sequence shown here is derived from an EMBL/GenBank/DDBJ whole genome shotgun (WGS) entry which is preliminary data.</text>
</comment>
<dbReference type="Pfam" id="PF03720">
    <property type="entry name" value="UDPG_MGDP_dh_C"/>
    <property type="match status" value="1"/>
</dbReference>
<feature type="domain" description="UDP-glucose/GDP-mannose dehydrogenase C-terminal" evidence="9">
    <location>
        <begin position="301"/>
        <end position="391"/>
    </location>
</feature>
<reference evidence="10 11" key="1">
    <citation type="journal article" date="2019" name="Int. J. Syst. Evol. Microbiol.">
        <title>The Global Catalogue of Microorganisms (GCM) 10K type strain sequencing project: providing services to taxonomists for standard genome sequencing and annotation.</title>
        <authorList>
            <consortium name="The Broad Institute Genomics Platform"/>
            <consortium name="The Broad Institute Genome Sequencing Center for Infectious Disease"/>
            <person name="Wu L."/>
            <person name="Ma J."/>
        </authorList>
    </citation>
    <scope>NUCLEOTIDE SEQUENCE [LARGE SCALE GENOMIC DNA]</scope>
    <source>
        <strain evidence="10 11">Y73</strain>
    </source>
</reference>
<dbReference type="Proteomes" id="UP001596333">
    <property type="component" value="Unassembled WGS sequence"/>
</dbReference>
<dbReference type="SUPFAM" id="SSF51735">
    <property type="entry name" value="NAD(P)-binding Rossmann-fold domains"/>
    <property type="match status" value="1"/>
</dbReference>
<keyword evidence="11" id="KW-1185">Reference proteome</keyword>
<evidence type="ECO:0000256" key="3">
    <source>
        <dbReference type="ARBA" id="ARBA00016796"/>
    </source>
</evidence>
<comment type="similarity">
    <text evidence="1 8">Belongs to the UDP-glucose/GDP-mannose dehydrogenase family.</text>
</comment>
<comment type="catalytic activity">
    <reaction evidence="7">
        <text>UDP-N-acetyl-alpha-D-mannosamine + 2 NAD(+) + H2O = UDP-N-acetyl-alpha-D-mannosaminouronate + 2 NADH + 3 H(+)</text>
        <dbReference type="Rhea" id="RHEA:25780"/>
        <dbReference type="ChEBI" id="CHEBI:15377"/>
        <dbReference type="ChEBI" id="CHEBI:15378"/>
        <dbReference type="ChEBI" id="CHEBI:57540"/>
        <dbReference type="ChEBI" id="CHEBI:57945"/>
        <dbReference type="ChEBI" id="CHEBI:68623"/>
        <dbReference type="ChEBI" id="CHEBI:70731"/>
        <dbReference type="EC" id="1.1.1.336"/>
    </reaction>
</comment>
<dbReference type="EMBL" id="JBHSXI010000020">
    <property type="protein sequence ID" value="MFC6890243.1"/>
    <property type="molecule type" value="Genomic_DNA"/>
</dbReference>
<gene>
    <name evidence="10" type="ORF">ACFQEY_14670</name>
</gene>
<dbReference type="InterPro" id="IPR017476">
    <property type="entry name" value="UDP-Glc/GDP-Man"/>
</dbReference>
<evidence type="ECO:0000256" key="8">
    <source>
        <dbReference type="PIRNR" id="PIRNR000124"/>
    </source>
</evidence>
<dbReference type="AlphaFoldDB" id="A0ABD5UM17"/>
<evidence type="ECO:0000259" key="9">
    <source>
        <dbReference type="SMART" id="SM00984"/>
    </source>
</evidence>
<evidence type="ECO:0000313" key="11">
    <source>
        <dbReference type="Proteomes" id="UP001596333"/>
    </source>
</evidence>
<name>A0ABD5UM17_9EURY</name>
<dbReference type="GO" id="GO:0089714">
    <property type="term" value="F:UDP-N-acetyl-D-mannosamine dehydrogenase activity"/>
    <property type="evidence" value="ECO:0007669"/>
    <property type="project" value="UniProtKB-EC"/>
</dbReference>
<evidence type="ECO:0000256" key="5">
    <source>
        <dbReference type="ARBA" id="ARBA00023027"/>
    </source>
</evidence>
<dbReference type="InterPro" id="IPR036291">
    <property type="entry name" value="NAD(P)-bd_dom_sf"/>
</dbReference>
<evidence type="ECO:0000256" key="1">
    <source>
        <dbReference type="ARBA" id="ARBA00006601"/>
    </source>
</evidence>
<dbReference type="InterPro" id="IPR001732">
    <property type="entry name" value="UDP-Glc/GDP-Man_DH_N"/>
</dbReference>
<dbReference type="PIRSF" id="PIRSF500136">
    <property type="entry name" value="UDP_ManNAc_DH"/>
    <property type="match status" value="1"/>
</dbReference>
<dbReference type="InterPro" id="IPR014027">
    <property type="entry name" value="UDP-Glc/GDP-Man_DH_C"/>
</dbReference>
<evidence type="ECO:0000313" key="10">
    <source>
        <dbReference type="EMBL" id="MFC6890243.1"/>
    </source>
</evidence>
<sequence>MEGVAVVGAGHIGLPWASVLAATYKVPVTCIDIDDTRVKEVNRGEAPFDEPKLDEYLETAVEAGTLTATTDPSVVADHRYIAFTINAPRNGMSEFLDTIRGYAKHIEDDHIVINRTTVPVSMIDRMRRTLDHHASGSPSFITFPERLAEGKAINEIESLPKIVGVDDKTGREAIQSLLGRFDCEIRFTDLETAMFVKLIDNSYRDALFAIANQIAFTADELYLDAHEAISLANYEYPRNDIPSPGPVGGKCLPKDPHFLTDERVCDQPTTPDLFTSTRQTNAALSSYVVTEILRRQPSKVAMCGLSYKGGIGDTYNSPAKTIADELATQGVPVELSDPHVPDTGDLTTALTDADVVVLAVNHPEFEGIESQINTLTSDDVIVYDLWGVLEREMISGTYDGFGVRVSTSQNKSDSEQSGEYDPIS</sequence>
<dbReference type="InterPro" id="IPR014026">
    <property type="entry name" value="UDP-Glc/GDP-Man_DH_dimer"/>
</dbReference>
<dbReference type="SUPFAM" id="SSF52413">
    <property type="entry name" value="UDP-glucose/GDP-mannose dehydrogenase C-terminal domain"/>
    <property type="match status" value="1"/>
</dbReference>
<organism evidence="10 11">
    <name type="scientific">Halorubrum trueperi</name>
    <dbReference type="NCBI Taxonomy" id="2004704"/>
    <lineage>
        <taxon>Archaea</taxon>
        <taxon>Methanobacteriati</taxon>
        <taxon>Methanobacteriota</taxon>
        <taxon>Stenosarchaea group</taxon>
        <taxon>Halobacteria</taxon>
        <taxon>Halobacteriales</taxon>
        <taxon>Haloferacaceae</taxon>
        <taxon>Halorubrum</taxon>
    </lineage>
</organism>
<dbReference type="Pfam" id="PF00984">
    <property type="entry name" value="UDPG_MGDP_dh"/>
    <property type="match status" value="1"/>
</dbReference>
<dbReference type="EC" id="1.1.1.336" evidence="2"/>
<dbReference type="RefSeq" id="WP_379769929.1">
    <property type="nucleotide sequence ID" value="NZ_JBHSXI010000020.1"/>
</dbReference>